<accession>A0A834SEA8</accession>
<keyword evidence="3" id="KW-1185">Reference proteome</keyword>
<name>A0A834SEA8_9FABA</name>
<organism evidence="1 3">
    <name type="scientific">Senna tora</name>
    <dbReference type="NCBI Taxonomy" id="362788"/>
    <lineage>
        <taxon>Eukaryota</taxon>
        <taxon>Viridiplantae</taxon>
        <taxon>Streptophyta</taxon>
        <taxon>Embryophyta</taxon>
        <taxon>Tracheophyta</taxon>
        <taxon>Spermatophyta</taxon>
        <taxon>Magnoliopsida</taxon>
        <taxon>eudicotyledons</taxon>
        <taxon>Gunneridae</taxon>
        <taxon>Pentapetalae</taxon>
        <taxon>rosids</taxon>
        <taxon>fabids</taxon>
        <taxon>Fabales</taxon>
        <taxon>Fabaceae</taxon>
        <taxon>Caesalpinioideae</taxon>
        <taxon>Cassia clade</taxon>
        <taxon>Senna</taxon>
    </lineage>
</organism>
<protein>
    <submittedName>
        <fullName evidence="1">Polygalacturonase</fullName>
    </submittedName>
</protein>
<dbReference type="AlphaFoldDB" id="A0A834SEA8"/>
<evidence type="ECO:0000313" key="3">
    <source>
        <dbReference type="Proteomes" id="UP000634136"/>
    </source>
</evidence>
<dbReference type="Proteomes" id="UP000634136">
    <property type="component" value="Unassembled WGS sequence"/>
</dbReference>
<dbReference type="EMBL" id="JAAIUW010000172">
    <property type="protein sequence ID" value="KAF7800775.1"/>
    <property type="molecule type" value="Genomic_DNA"/>
</dbReference>
<dbReference type="OrthoDB" id="187139at2759"/>
<reference evidence="1" key="1">
    <citation type="submission" date="2020-09" db="EMBL/GenBank/DDBJ databases">
        <title>Genome-Enabled Discovery of Anthraquinone Biosynthesis in Senna tora.</title>
        <authorList>
            <person name="Kang S.-H."/>
            <person name="Pandey R.P."/>
            <person name="Lee C.-M."/>
            <person name="Sim J.-S."/>
            <person name="Jeong J.-T."/>
            <person name="Choi B.-S."/>
            <person name="Jung M."/>
            <person name="Ginzburg D."/>
            <person name="Zhao K."/>
            <person name="Won S.Y."/>
            <person name="Oh T.-J."/>
            <person name="Yu Y."/>
            <person name="Kim N.-H."/>
            <person name="Lee O.R."/>
            <person name="Lee T.-H."/>
            <person name="Bashyal P."/>
            <person name="Kim T.-S."/>
            <person name="Lee W.-H."/>
            <person name="Kawkins C."/>
            <person name="Kim C.-K."/>
            <person name="Kim J.S."/>
            <person name="Ahn B.O."/>
            <person name="Rhee S.Y."/>
            <person name="Sohng J.K."/>
        </authorList>
    </citation>
    <scope>NUCLEOTIDE SEQUENCE</scope>
    <source>
        <tissue evidence="1">Leaf</tissue>
    </source>
</reference>
<comment type="caution">
    <text evidence="1">The sequence shown here is derived from an EMBL/GenBank/DDBJ whole genome shotgun (WGS) entry which is preliminary data.</text>
</comment>
<proteinExistence type="predicted"/>
<gene>
    <name evidence="2" type="ORF">G2W53_039332</name>
    <name evidence="1" type="ORF">G2W53_044733</name>
</gene>
<dbReference type="EMBL" id="JAAIUW010000012">
    <property type="protein sequence ID" value="KAF7807171.1"/>
    <property type="molecule type" value="Genomic_DNA"/>
</dbReference>
<sequence length="50" mass="5089">MASNLSVRSGVPCEDAKLSEIDLIFIGSPTTAKCANVKPVVIGKAPSCVA</sequence>
<evidence type="ECO:0000313" key="1">
    <source>
        <dbReference type="EMBL" id="KAF7800775.1"/>
    </source>
</evidence>
<evidence type="ECO:0000313" key="2">
    <source>
        <dbReference type="EMBL" id="KAF7807171.1"/>
    </source>
</evidence>